<feature type="region of interest" description="Disordered" evidence="1">
    <location>
        <begin position="14"/>
        <end position="33"/>
    </location>
</feature>
<dbReference type="CDD" id="cd09272">
    <property type="entry name" value="RNase_HI_RT_Ty1"/>
    <property type="match status" value="1"/>
</dbReference>
<organism evidence="4 5">
    <name type="scientific">Cajanus cajan</name>
    <name type="common">Pigeon pea</name>
    <name type="synonym">Cajanus indicus</name>
    <dbReference type="NCBI Taxonomy" id="3821"/>
    <lineage>
        <taxon>Eukaryota</taxon>
        <taxon>Viridiplantae</taxon>
        <taxon>Streptophyta</taxon>
        <taxon>Embryophyta</taxon>
        <taxon>Tracheophyta</taxon>
        <taxon>Spermatophyta</taxon>
        <taxon>Magnoliopsida</taxon>
        <taxon>eudicotyledons</taxon>
        <taxon>Gunneridae</taxon>
        <taxon>Pentapetalae</taxon>
        <taxon>rosids</taxon>
        <taxon>fabids</taxon>
        <taxon>Fabales</taxon>
        <taxon>Fabaceae</taxon>
        <taxon>Papilionoideae</taxon>
        <taxon>50 kb inversion clade</taxon>
        <taxon>NPAAA clade</taxon>
        <taxon>indigoferoid/millettioid clade</taxon>
        <taxon>Phaseoleae</taxon>
        <taxon>Cajanus</taxon>
    </lineage>
</organism>
<dbReference type="PANTHER" id="PTHR11439">
    <property type="entry name" value="GAG-POL-RELATED RETROTRANSPOSON"/>
    <property type="match status" value="1"/>
</dbReference>
<dbReference type="Pfam" id="PF25597">
    <property type="entry name" value="SH3_retrovirus"/>
    <property type="match status" value="1"/>
</dbReference>
<reference evidence="4 5" key="1">
    <citation type="journal article" date="2012" name="Nat. Biotechnol.">
        <title>Draft genome sequence of pigeonpea (Cajanus cajan), an orphan legume crop of resource-poor farmers.</title>
        <authorList>
            <person name="Varshney R.K."/>
            <person name="Chen W."/>
            <person name="Li Y."/>
            <person name="Bharti A.K."/>
            <person name="Saxena R.K."/>
            <person name="Schlueter J.A."/>
            <person name="Donoghue M.T."/>
            <person name="Azam S."/>
            <person name="Fan G."/>
            <person name="Whaley A.M."/>
            <person name="Farmer A.D."/>
            <person name="Sheridan J."/>
            <person name="Iwata A."/>
            <person name="Tuteja R."/>
            <person name="Penmetsa R.V."/>
            <person name="Wu W."/>
            <person name="Upadhyaya H.D."/>
            <person name="Yang S.P."/>
            <person name="Shah T."/>
            <person name="Saxena K.B."/>
            <person name="Michael T."/>
            <person name="McCombie W.R."/>
            <person name="Yang B."/>
            <person name="Zhang G."/>
            <person name="Yang H."/>
            <person name="Wang J."/>
            <person name="Spillane C."/>
            <person name="Cook D.R."/>
            <person name="May G.D."/>
            <person name="Xu X."/>
            <person name="Jackson S.A."/>
        </authorList>
    </citation>
    <scope>NUCLEOTIDE SEQUENCE [LARGE SCALE GENOMIC DNA]</scope>
    <source>
        <strain evidence="5">cv. Asha</strain>
    </source>
</reference>
<accession>A0A151TDW1</accession>
<protein>
    <submittedName>
        <fullName evidence="4">Retrovirus-related Pol polyprotein from transposon TNT 1-94</fullName>
    </submittedName>
</protein>
<dbReference type="Pfam" id="PF07727">
    <property type="entry name" value="RVT_2"/>
    <property type="match status" value="1"/>
</dbReference>
<evidence type="ECO:0000259" key="2">
    <source>
        <dbReference type="Pfam" id="PF07727"/>
    </source>
</evidence>
<gene>
    <name evidence="4" type="ORF">KK1_011444</name>
</gene>
<keyword evidence="5" id="KW-1185">Reference proteome</keyword>
<feature type="region of interest" description="Disordered" evidence="1">
    <location>
        <begin position="165"/>
        <end position="188"/>
    </location>
</feature>
<dbReference type="InterPro" id="IPR013103">
    <property type="entry name" value="RVT_2"/>
</dbReference>
<evidence type="ECO:0000256" key="1">
    <source>
        <dbReference type="SAM" id="MobiDB-lite"/>
    </source>
</evidence>
<feature type="domain" description="Reverse transcriptase Ty1/copia-type" evidence="2">
    <location>
        <begin position="282"/>
        <end position="393"/>
    </location>
</feature>
<proteinExistence type="predicted"/>
<dbReference type="PANTHER" id="PTHR11439:SF442">
    <property type="entry name" value="CYSTEINE-RICH RLK (RECEPTOR-LIKE PROTEIN KINASE) 8"/>
    <property type="match status" value="1"/>
</dbReference>
<dbReference type="SUPFAM" id="SSF56672">
    <property type="entry name" value="DNA/RNA polymerases"/>
    <property type="match status" value="1"/>
</dbReference>
<feature type="non-terminal residue" evidence="4">
    <location>
        <position position="1"/>
    </location>
</feature>
<dbReference type="InterPro" id="IPR043502">
    <property type="entry name" value="DNA/RNA_pol_sf"/>
</dbReference>
<dbReference type="Proteomes" id="UP000075243">
    <property type="component" value="Chromosome 6"/>
</dbReference>
<dbReference type="AlphaFoldDB" id="A0A151TDW1"/>
<evidence type="ECO:0000313" key="5">
    <source>
        <dbReference type="Proteomes" id="UP000075243"/>
    </source>
</evidence>
<evidence type="ECO:0000313" key="4">
    <source>
        <dbReference type="EMBL" id="KYP65213.1"/>
    </source>
</evidence>
<dbReference type="Gramene" id="C.cajan_11118.t">
    <property type="protein sequence ID" value="C.cajan_11118.t"/>
    <property type="gene ID" value="C.cajan_11118"/>
</dbReference>
<evidence type="ECO:0000259" key="3">
    <source>
        <dbReference type="Pfam" id="PF25597"/>
    </source>
</evidence>
<dbReference type="InterPro" id="IPR057670">
    <property type="entry name" value="SH3_retrovirus"/>
</dbReference>
<dbReference type="EMBL" id="CM003608">
    <property type="protein sequence ID" value="KYP65213.1"/>
    <property type="molecule type" value="Genomic_DNA"/>
</dbReference>
<feature type="domain" description="Retroviral polymerase SH3-like" evidence="3">
    <location>
        <begin position="91"/>
        <end position="149"/>
    </location>
</feature>
<sequence length="612" mass="71144">CYSIRRNGHFTSKCSHMHKKRDSKASSTNTHGHKSIWVPKTKIMPVADLFNKNKKRLIQNRIYIRPLLEKTPYELWKGRAPNISYFHSFGCKCFILNTKDNIGKFDSKTDEGILLGYSERLRVYRVFNNITKTVEEAIHVKFDENKPDKEISELGNFFENMQVNNDQTKKPEFEETATQQDEREEKEPLNHNWQIKAHHPKEQIIGEAKDAVRTRSSNIHHWGHHLGLSKEPLSHLGRLGLSYGGRSPSRRVKSIQKNDVWKLAPMPEDRTIIGTKWVYKHEKLSSFLPNNNFIRGKIDNTLFRKEIKDDFIIVQIYIDDIIFGATNQNLCQDVIPSMQDEFEMSMIGELKFFLGLQIIQSEEGIKIHQTKYAKELLQKFRMEDAKPMKTPMHPSTTLSLDEESIDIDMVGSLLYLTASRPDIMFNVYICARFQVRPKEVHLQAVKRILRYLKGTTNLGISFYGSHNFSLLRYCDADYAGDKSERKRTSGGCHFLGRCLVSWTSKRQNTIALSTCEAEYVAVGQCLTQLLWIKYQLEDYDIYESSILVLCDNTAAINISKNPVFYSRTKHIETKHHFIRDHVQNGTFELIYVKAEEQLADIFTKPLQEDRFV</sequence>
<name>A0A151TDW1_CAJCA</name>